<evidence type="ECO:0000313" key="2">
    <source>
        <dbReference type="EMBL" id="KAG0647503.1"/>
    </source>
</evidence>
<feature type="binding site" evidence="1">
    <location>
        <position position="67"/>
    </location>
    <ligand>
        <name>substrate</name>
    </ligand>
</feature>
<dbReference type="EMBL" id="VNKQ01000012">
    <property type="protein sequence ID" value="KAG0647503.1"/>
    <property type="molecule type" value="Genomic_DNA"/>
</dbReference>
<keyword evidence="3" id="KW-1185">Reference proteome</keyword>
<sequence>MSSPRVFAIRHGETEWSLTHRHTGGTELDLTSIGMQQIEAIGRTSIGMNKLISPIKLTKIFCSPLKRARHTLELLNFGVNDRLPWDPLLGLTKVSSAGDYKCTAEVEVDTRLKEWDYGDYEGLTTEKIRQLRNAKGLDRDRDWNIMKDGCEGGESPDEVATRLDRLIADIRDAQFSAEEAKAHGTDIVCVAHGHILTALALRWSGVSLQDAPRMFLETGGVVVLGYEHHNLNEPAILLSEGAFTA</sequence>
<dbReference type="GO" id="GO:0046390">
    <property type="term" value="P:ribose phosphate biosynthetic process"/>
    <property type="evidence" value="ECO:0007669"/>
    <property type="project" value="TreeGrafter"/>
</dbReference>
<dbReference type="GO" id="GO:0050278">
    <property type="term" value="F:sedoheptulose-bisphosphatase activity"/>
    <property type="evidence" value="ECO:0007669"/>
    <property type="project" value="TreeGrafter"/>
</dbReference>
<dbReference type="InterPro" id="IPR029033">
    <property type="entry name" value="His_PPase_superfam"/>
</dbReference>
<dbReference type="Pfam" id="PF00300">
    <property type="entry name" value="His_Phos_1"/>
    <property type="match status" value="1"/>
</dbReference>
<dbReference type="Gene3D" id="3.40.50.1240">
    <property type="entry name" value="Phosphoglycerate mutase-like"/>
    <property type="match status" value="1"/>
</dbReference>
<dbReference type="CDD" id="cd07067">
    <property type="entry name" value="HP_PGM_like"/>
    <property type="match status" value="1"/>
</dbReference>
<dbReference type="SMART" id="SM00855">
    <property type="entry name" value="PGAM"/>
    <property type="match status" value="1"/>
</dbReference>
<dbReference type="OrthoDB" id="4818801at2759"/>
<dbReference type="InterPro" id="IPR050275">
    <property type="entry name" value="PGM_Phosphatase"/>
</dbReference>
<dbReference type="Proteomes" id="UP000785200">
    <property type="component" value="Unassembled WGS sequence"/>
</dbReference>
<evidence type="ECO:0000256" key="1">
    <source>
        <dbReference type="PIRSR" id="PIRSR613078-2"/>
    </source>
</evidence>
<name>A0A9P7AV98_9HELO</name>
<organism evidence="2 3">
    <name type="scientific">Hyphodiscus hymeniophilus</name>
    <dbReference type="NCBI Taxonomy" id="353542"/>
    <lineage>
        <taxon>Eukaryota</taxon>
        <taxon>Fungi</taxon>
        <taxon>Dikarya</taxon>
        <taxon>Ascomycota</taxon>
        <taxon>Pezizomycotina</taxon>
        <taxon>Leotiomycetes</taxon>
        <taxon>Helotiales</taxon>
        <taxon>Hyphodiscaceae</taxon>
        <taxon>Hyphodiscus</taxon>
    </lineage>
</organism>
<dbReference type="AlphaFoldDB" id="A0A9P7AV98"/>
<comment type="caution">
    <text evidence="2">The sequence shown here is derived from an EMBL/GenBank/DDBJ whole genome shotgun (WGS) entry which is preliminary data.</text>
</comment>
<feature type="binding site" evidence="1">
    <location>
        <begin position="23"/>
        <end position="24"/>
    </location>
    <ligand>
        <name>substrate</name>
    </ligand>
</feature>
<dbReference type="SUPFAM" id="SSF53254">
    <property type="entry name" value="Phosphoglycerate mutase-like"/>
    <property type="match status" value="1"/>
</dbReference>
<proteinExistence type="predicted"/>
<evidence type="ECO:0000313" key="3">
    <source>
        <dbReference type="Proteomes" id="UP000785200"/>
    </source>
</evidence>
<gene>
    <name evidence="2" type="ORF">D0Z07_6693</name>
</gene>
<dbReference type="PANTHER" id="PTHR48100">
    <property type="entry name" value="BROAD-SPECIFICITY PHOSPHATASE YOR283W-RELATED"/>
    <property type="match status" value="1"/>
</dbReference>
<reference evidence="2" key="1">
    <citation type="submission" date="2019-07" db="EMBL/GenBank/DDBJ databases">
        <title>Hyphodiscus hymeniophilus genome sequencing and assembly.</title>
        <authorList>
            <person name="Kramer G."/>
            <person name="Nodwell J."/>
        </authorList>
    </citation>
    <scope>NUCLEOTIDE SEQUENCE</scope>
    <source>
        <strain evidence="2">ATCC 34498</strain>
    </source>
</reference>
<accession>A0A9P7AV98</accession>
<dbReference type="PANTHER" id="PTHR48100:SF15">
    <property type="entry name" value="SEDOHEPTULOSE 1,7-BISPHOSPHATASE"/>
    <property type="match status" value="1"/>
</dbReference>
<protein>
    <submittedName>
        <fullName evidence="2">Sedoheptulose 1</fullName>
    </submittedName>
</protein>
<dbReference type="InterPro" id="IPR013078">
    <property type="entry name" value="His_Pase_superF_clade-1"/>
</dbReference>